<organism evidence="1 2">
    <name type="scientific">Anopheles minimus</name>
    <dbReference type="NCBI Taxonomy" id="112268"/>
    <lineage>
        <taxon>Eukaryota</taxon>
        <taxon>Metazoa</taxon>
        <taxon>Ecdysozoa</taxon>
        <taxon>Arthropoda</taxon>
        <taxon>Hexapoda</taxon>
        <taxon>Insecta</taxon>
        <taxon>Pterygota</taxon>
        <taxon>Neoptera</taxon>
        <taxon>Endopterygota</taxon>
        <taxon>Diptera</taxon>
        <taxon>Nematocera</taxon>
        <taxon>Culicoidea</taxon>
        <taxon>Culicidae</taxon>
        <taxon>Anophelinae</taxon>
        <taxon>Anopheles</taxon>
    </lineage>
</organism>
<reference evidence="1" key="2">
    <citation type="submission" date="2020-05" db="UniProtKB">
        <authorList>
            <consortium name="EnsemblMetazoa"/>
        </authorList>
    </citation>
    <scope>IDENTIFICATION</scope>
    <source>
        <strain evidence="1">MINIMUS1</strain>
    </source>
</reference>
<evidence type="ECO:0000313" key="2">
    <source>
        <dbReference type="Proteomes" id="UP000075920"/>
    </source>
</evidence>
<dbReference type="VEuPathDB" id="VectorBase:AMIN014811"/>
<accession>A0A182WQ85</accession>
<dbReference type="Proteomes" id="UP000075920">
    <property type="component" value="Unassembled WGS sequence"/>
</dbReference>
<sequence>TRPVAHRVTRLSRSCCVAQTNSTKIQANFESFGPGKVLRDVTCVSRTVIYKVGCTLSKRDDRASLALSHMIPL</sequence>
<name>A0A182WQ85_9DIPT</name>
<evidence type="ECO:0000313" key="1">
    <source>
        <dbReference type="EnsemblMetazoa" id="AMIN014811-PA"/>
    </source>
</evidence>
<dbReference type="EnsemblMetazoa" id="AMIN014811-RA">
    <property type="protein sequence ID" value="AMIN014811-PA"/>
    <property type="gene ID" value="AMIN014811"/>
</dbReference>
<proteinExistence type="predicted"/>
<keyword evidence="2" id="KW-1185">Reference proteome</keyword>
<reference evidence="2" key="1">
    <citation type="submission" date="2013-03" db="EMBL/GenBank/DDBJ databases">
        <title>The Genome Sequence of Anopheles minimus MINIMUS1.</title>
        <authorList>
            <consortium name="The Broad Institute Genomics Platform"/>
            <person name="Neafsey D.E."/>
            <person name="Walton C."/>
            <person name="Walker B."/>
            <person name="Young S.K."/>
            <person name="Zeng Q."/>
            <person name="Gargeya S."/>
            <person name="Fitzgerald M."/>
            <person name="Haas B."/>
            <person name="Abouelleil A."/>
            <person name="Allen A.W."/>
            <person name="Alvarado L."/>
            <person name="Arachchi H.M."/>
            <person name="Berlin A.M."/>
            <person name="Chapman S.B."/>
            <person name="Gainer-Dewar J."/>
            <person name="Goldberg J."/>
            <person name="Griggs A."/>
            <person name="Gujja S."/>
            <person name="Hansen M."/>
            <person name="Howarth C."/>
            <person name="Imamovic A."/>
            <person name="Ireland A."/>
            <person name="Larimer J."/>
            <person name="McCowan C."/>
            <person name="Murphy C."/>
            <person name="Pearson M."/>
            <person name="Poon T.W."/>
            <person name="Priest M."/>
            <person name="Roberts A."/>
            <person name="Saif S."/>
            <person name="Shea T."/>
            <person name="Sisk P."/>
            <person name="Sykes S."/>
            <person name="Wortman J."/>
            <person name="Nusbaum C."/>
            <person name="Birren B."/>
        </authorList>
    </citation>
    <scope>NUCLEOTIDE SEQUENCE [LARGE SCALE GENOMIC DNA]</scope>
    <source>
        <strain evidence="2">MINIMUS1</strain>
    </source>
</reference>
<dbReference type="AlphaFoldDB" id="A0A182WQ85"/>
<protein>
    <submittedName>
        <fullName evidence="1">Uncharacterized protein</fullName>
    </submittedName>
</protein>